<reference evidence="2 3" key="1">
    <citation type="submission" date="2015-01" db="EMBL/GenBank/DDBJ databases">
        <title>Genome of allotetraploid Gossypium barbadense reveals genomic plasticity and fiber elongation in cotton evolution.</title>
        <authorList>
            <person name="Chen X."/>
            <person name="Liu X."/>
            <person name="Zhao B."/>
            <person name="Zheng H."/>
            <person name="Hu Y."/>
            <person name="Lu G."/>
            <person name="Yang C."/>
            <person name="Chen J."/>
            <person name="Shan C."/>
            <person name="Zhang L."/>
            <person name="Zhou Y."/>
            <person name="Wang L."/>
            <person name="Guo W."/>
            <person name="Bai Y."/>
            <person name="Ruan J."/>
            <person name="Shangguan X."/>
            <person name="Mao Y."/>
            <person name="Jiang J."/>
            <person name="Zhu Y."/>
            <person name="Lei J."/>
            <person name="Kang H."/>
            <person name="Chen S."/>
            <person name="He X."/>
            <person name="Wang R."/>
            <person name="Wang Y."/>
            <person name="Chen J."/>
            <person name="Wang L."/>
            <person name="Yu S."/>
            <person name="Wang B."/>
            <person name="Wei J."/>
            <person name="Song S."/>
            <person name="Lu X."/>
            <person name="Gao Z."/>
            <person name="Gu W."/>
            <person name="Deng X."/>
            <person name="Ma D."/>
            <person name="Wang S."/>
            <person name="Liang W."/>
            <person name="Fang L."/>
            <person name="Cai C."/>
            <person name="Zhu X."/>
            <person name="Zhou B."/>
            <person name="Zhang Y."/>
            <person name="Chen Z."/>
            <person name="Xu S."/>
            <person name="Zhu R."/>
            <person name="Wang S."/>
            <person name="Zhang T."/>
            <person name="Zhao G."/>
        </authorList>
    </citation>
    <scope>NUCLEOTIDE SEQUENCE [LARGE SCALE GENOMIC DNA]</scope>
    <source>
        <strain evidence="3">cv. Xinhai21</strain>
        <tissue evidence="2">Leaf</tissue>
    </source>
</reference>
<feature type="compositionally biased region" description="Acidic residues" evidence="1">
    <location>
        <begin position="163"/>
        <end position="174"/>
    </location>
</feature>
<evidence type="ECO:0000256" key="1">
    <source>
        <dbReference type="SAM" id="MobiDB-lite"/>
    </source>
</evidence>
<gene>
    <name evidence="2" type="ORF">GOBAR_AA13722</name>
</gene>
<sequence>MKLRLFALVEYSQGEGINHNSRDSSSETNSIFREINEAMDIDSLIIGAYKKHKTIVEVVRISSTSEEERSSAQLERHSKKIEDHVGPIAVVVGSPSPLVARQSELAARVCELYLKVREENEVINKKNKDLTECLIIAEIRMEGLACEVAAERKSNEAMQAEENLAESEENEDVDPFAGDVTPLDNIDQYADGEDNAS</sequence>
<dbReference type="AlphaFoldDB" id="A0A2P5XU96"/>
<name>A0A2P5XU96_GOSBA</name>
<accession>A0A2P5XU96</accession>
<feature type="region of interest" description="Disordered" evidence="1">
    <location>
        <begin position="153"/>
        <end position="197"/>
    </location>
</feature>
<protein>
    <submittedName>
        <fullName evidence="2">Uncharacterized protein</fullName>
    </submittedName>
</protein>
<proteinExistence type="predicted"/>
<organism evidence="2 3">
    <name type="scientific">Gossypium barbadense</name>
    <name type="common">Sea Island cotton</name>
    <name type="synonym">Hibiscus barbadensis</name>
    <dbReference type="NCBI Taxonomy" id="3634"/>
    <lineage>
        <taxon>Eukaryota</taxon>
        <taxon>Viridiplantae</taxon>
        <taxon>Streptophyta</taxon>
        <taxon>Embryophyta</taxon>
        <taxon>Tracheophyta</taxon>
        <taxon>Spermatophyta</taxon>
        <taxon>Magnoliopsida</taxon>
        <taxon>eudicotyledons</taxon>
        <taxon>Gunneridae</taxon>
        <taxon>Pentapetalae</taxon>
        <taxon>rosids</taxon>
        <taxon>malvids</taxon>
        <taxon>Malvales</taxon>
        <taxon>Malvaceae</taxon>
        <taxon>Malvoideae</taxon>
        <taxon>Gossypium</taxon>
    </lineage>
</organism>
<dbReference type="EMBL" id="KZ664213">
    <property type="protein sequence ID" value="PPS06919.1"/>
    <property type="molecule type" value="Genomic_DNA"/>
</dbReference>
<dbReference type="Proteomes" id="UP000239757">
    <property type="component" value="Unassembled WGS sequence"/>
</dbReference>
<evidence type="ECO:0000313" key="3">
    <source>
        <dbReference type="Proteomes" id="UP000239757"/>
    </source>
</evidence>
<evidence type="ECO:0000313" key="2">
    <source>
        <dbReference type="EMBL" id="PPS06919.1"/>
    </source>
</evidence>